<dbReference type="PANTHER" id="PTHR33070:SF64">
    <property type="entry name" value="OS04G0562500 PROTEIN"/>
    <property type="match status" value="1"/>
</dbReference>
<organism evidence="1">
    <name type="scientific">Zea mays</name>
    <name type="common">Maize</name>
    <dbReference type="NCBI Taxonomy" id="4577"/>
    <lineage>
        <taxon>Eukaryota</taxon>
        <taxon>Viridiplantae</taxon>
        <taxon>Streptophyta</taxon>
        <taxon>Embryophyta</taxon>
        <taxon>Tracheophyta</taxon>
        <taxon>Spermatophyta</taxon>
        <taxon>Magnoliopsida</taxon>
        <taxon>Liliopsida</taxon>
        <taxon>Poales</taxon>
        <taxon>Poaceae</taxon>
        <taxon>PACMAD clade</taxon>
        <taxon>Panicoideae</taxon>
        <taxon>Andropogonodae</taxon>
        <taxon>Andropogoneae</taxon>
        <taxon>Tripsacinae</taxon>
        <taxon>Zea</taxon>
    </lineage>
</organism>
<dbReference type="ExpressionAtlas" id="A0A1D6P5V4">
    <property type="expression patterns" value="baseline and differential"/>
</dbReference>
<proteinExistence type="predicted"/>
<dbReference type="AlphaFoldDB" id="A0A1D6P5V4"/>
<accession>A0A1D6P5V4</accession>
<dbReference type="EMBL" id="CM000785">
    <property type="protein sequence ID" value="AQL05317.1"/>
    <property type="molecule type" value="Genomic_DNA"/>
</dbReference>
<dbReference type="OMA" id="CEASIGQ"/>
<gene>
    <name evidence="1" type="ORF">ZEAMMB73_Zm00001d047005</name>
</gene>
<dbReference type="InterPro" id="IPR004320">
    <property type="entry name" value="BPS1_pln"/>
</dbReference>
<dbReference type="GO" id="GO:0048367">
    <property type="term" value="P:shoot system development"/>
    <property type="evidence" value="ECO:0007669"/>
    <property type="project" value="InterPro"/>
</dbReference>
<dbReference type="InParanoid" id="A0A1D6P5V4"/>
<reference evidence="1" key="1">
    <citation type="submission" date="2015-12" db="EMBL/GenBank/DDBJ databases">
        <title>Update maize B73 reference genome by single molecule sequencing technologies.</title>
        <authorList>
            <consortium name="Maize Genome Sequencing Project"/>
            <person name="Ware D."/>
        </authorList>
    </citation>
    <scope>NUCLEOTIDE SEQUENCE</scope>
    <source>
        <tissue evidence="1">Seedling</tissue>
    </source>
</reference>
<protein>
    <submittedName>
        <fullName evidence="1">DUF241 domain protein</fullName>
    </submittedName>
</protein>
<dbReference type="GO" id="GO:0048364">
    <property type="term" value="P:root development"/>
    <property type="evidence" value="ECO:0007669"/>
    <property type="project" value="InterPro"/>
</dbReference>
<name>A0A1D6P5V4_MAIZE</name>
<accession>A0A3L6DA28</accession>
<evidence type="ECO:0000313" key="1">
    <source>
        <dbReference type="EMBL" id="AQL05317.1"/>
    </source>
</evidence>
<sequence length="88" mass="9649">MDLVGRRPHAVDVACEASIGQEAARRHVCRGAQMEAAADPEERERKAAFERLDNLGRCIADVESSGEKVFRALVNTRVSLLNILSPAF</sequence>
<dbReference type="Pfam" id="PF03087">
    <property type="entry name" value="BPS1"/>
    <property type="match status" value="1"/>
</dbReference>
<dbReference type="PANTHER" id="PTHR33070">
    <property type="entry name" value="OS06G0725500 PROTEIN"/>
    <property type="match status" value="1"/>
</dbReference>